<name>A0A080ZXW0_PHYNI</name>
<feature type="region of interest" description="Disordered" evidence="1">
    <location>
        <begin position="743"/>
        <end position="768"/>
    </location>
</feature>
<dbReference type="PANTHER" id="PTHR14633">
    <property type="entry name" value="LITTLE ELONGATION COMPLEX SUBUNIT 2"/>
    <property type="match status" value="1"/>
</dbReference>
<dbReference type="PANTHER" id="PTHR14633:SF3">
    <property type="entry name" value="LITTLE ELONGATION COMPLEX SUBUNIT 2"/>
    <property type="match status" value="1"/>
</dbReference>
<dbReference type="GO" id="GO:0045945">
    <property type="term" value="P:positive regulation of transcription by RNA polymerase III"/>
    <property type="evidence" value="ECO:0007669"/>
    <property type="project" value="TreeGrafter"/>
</dbReference>
<dbReference type="GO" id="GO:0008023">
    <property type="term" value="C:transcription elongation factor complex"/>
    <property type="evidence" value="ECO:0007669"/>
    <property type="project" value="InterPro"/>
</dbReference>
<dbReference type="EMBL" id="ANJA01002192">
    <property type="protein sequence ID" value="ETO71471.1"/>
    <property type="molecule type" value="Genomic_DNA"/>
</dbReference>
<evidence type="ECO:0000256" key="1">
    <source>
        <dbReference type="SAM" id="MobiDB-lite"/>
    </source>
</evidence>
<dbReference type="GO" id="GO:0042796">
    <property type="term" value="P:snRNA transcription by RNA polymerase III"/>
    <property type="evidence" value="ECO:0007669"/>
    <property type="project" value="TreeGrafter"/>
</dbReference>
<dbReference type="AlphaFoldDB" id="A0A080ZXW0"/>
<dbReference type="Pfam" id="PF10505">
    <property type="entry name" value="NARG2_C"/>
    <property type="match status" value="1"/>
</dbReference>
<organism evidence="3 4">
    <name type="scientific">Phytophthora nicotianae P1976</name>
    <dbReference type="NCBI Taxonomy" id="1317066"/>
    <lineage>
        <taxon>Eukaryota</taxon>
        <taxon>Sar</taxon>
        <taxon>Stramenopiles</taxon>
        <taxon>Oomycota</taxon>
        <taxon>Peronosporomycetes</taxon>
        <taxon>Peronosporales</taxon>
        <taxon>Peronosporaceae</taxon>
        <taxon>Phytophthora</taxon>
    </lineage>
</organism>
<dbReference type="Proteomes" id="UP000028582">
    <property type="component" value="Unassembled WGS sequence"/>
</dbReference>
<protein>
    <recommendedName>
        <fullName evidence="2">Little elongation complex subunit 2 C-terminal domain-containing protein</fullName>
    </recommendedName>
</protein>
<sequence length="768" mass="85451">MYSMDLHAANAFAVPRRLFADRKRRADVANDIDSATFFTADDFAAFSVRGDAHESRLYELLETRRRTILTPVKESNSSRKRAAAMKIKPQSTHLVKLLVEAIESHRIQAPEKMLELDNARRRVSGFSVAQHEQYLMLQRKLFQAQQRGLPEVLALSQDEAKQWQHMKVEVEKEQIGFCRMMARNLAAEAALNEAQVPLAVESWYNAMLTQCWNDIYRLYPRWFEPCVAVKLPTDGAPSGNNPAAIKAKEVAARGACCAIDLRKLVAGQTLRNAAGDSGGLDVVSPRQAISADPLAEQLMEKYDCDLAISSSTLVTLFDSDTSTCFAHVPAGWGIPMKSRAIIHESNGTKKRIFLDRPLPGITPSTREKVAEAGRAALLSRIEAESVIEGSTGGRTAYHVWQLDDKRILVRSTTHASVVTPTSSEGADGSSKTAPLSVFVKPDYQLLGVEEQLTTSERCRFWLHSWLRGGSAVLVARVNPKNDTITSWKTHSPASLIYGDSAQQSLPLEYFDPSLKFQWLSTLFATLGDIPVGNYLLQPQDGYGQSTFGKKRGGIEVLMASTELANDSPIDLYSFMPKTASTQQAPSLTTPDVVASACTVLPSWNLRDRIPYTYQTGMYCLPFFLEGICPTVSKGECCDLAHLRLPEQQTGSLKKPVRAKRWGFENYTKVLKKATRANFEILTRPKWVTLNYAFCGEDKPPPDVSSITDVHAPVHCSKPLGQCSLPHFTLHQILERLADDLLRKGRGKRRNQKNENRKQHKASESQLSQ</sequence>
<dbReference type="InterPro" id="IPR019535">
    <property type="entry name" value="ICE2_C"/>
</dbReference>
<evidence type="ECO:0000259" key="2">
    <source>
        <dbReference type="Pfam" id="PF10505"/>
    </source>
</evidence>
<dbReference type="OrthoDB" id="289162at2759"/>
<comment type="caution">
    <text evidence="3">The sequence shown here is derived from an EMBL/GenBank/DDBJ whole genome shotgun (WGS) entry which is preliminary data.</text>
</comment>
<feature type="non-terminal residue" evidence="3">
    <location>
        <position position="1"/>
    </location>
</feature>
<reference evidence="3 4" key="1">
    <citation type="submission" date="2013-11" db="EMBL/GenBank/DDBJ databases">
        <title>The Genome Sequence of Phytophthora parasitica P1976.</title>
        <authorList>
            <consortium name="The Broad Institute Genomics Platform"/>
            <person name="Russ C."/>
            <person name="Tyler B."/>
            <person name="Panabieres F."/>
            <person name="Shan W."/>
            <person name="Tripathy S."/>
            <person name="Grunwald N."/>
            <person name="Machado M."/>
            <person name="Johnson C.S."/>
            <person name="Walker B."/>
            <person name="Young S."/>
            <person name="Zeng Q."/>
            <person name="Gargeya S."/>
            <person name="Fitzgerald M."/>
            <person name="Haas B."/>
            <person name="Abouelleil A."/>
            <person name="Allen A.W."/>
            <person name="Alvarado L."/>
            <person name="Arachchi H.M."/>
            <person name="Berlin A.M."/>
            <person name="Chapman S.B."/>
            <person name="Gainer-Dewar J."/>
            <person name="Goldberg J."/>
            <person name="Griggs A."/>
            <person name="Gujja S."/>
            <person name="Hansen M."/>
            <person name="Howarth C."/>
            <person name="Imamovic A."/>
            <person name="Ireland A."/>
            <person name="Larimer J."/>
            <person name="McCowan C."/>
            <person name="Murphy C."/>
            <person name="Pearson M."/>
            <person name="Poon T.W."/>
            <person name="Priest M."/>
            <person name="Roberts A."/>
            <person name="Saif S."/>
            <person name="Shea T."/>
            <person name="Sisk P."/>
            <person name="Sykes S."/>
            <person name="Wortman J."/>
            <person name="Nusbaum C."/>
            <person name="Birren B."/>
        </authorList>
    </citation>
    <scope>NUCLEOTIDE SEQUENCE [LARGE SCALE GENOMIC DNA]</scope>
    <source>
        <strain evidence="3 4">P1976</strain>
    </source>
</reference>
<proteinExistence type="predicted"/>
<feature type="compositionally biased region" description="Basic and acidic residues" evidence="1">
    <location>
        <begin position="751"/>
        <end position="762"/>
    </location>
</feature>
<accession>A0A080ZXW0</accession>
<feature type="domain" description="Little elongation complex subunit 2 C-terminal" evidence="2">
    <location>
        <begin position="395"/>
        <end position="613"/>
    </location>
</feature>
<evidence type="ECO:0000313" key="4">
    <source>
        <dbReference type="Proteomes" id="UP000028582"/>
    </source>
</evidence>
<gene>
    <name evidence="3" type="ORF">F444_12203</name>
</gene>
<evidence type="ECO:0000313" key="3">
    <source>
        <dbReference type="EMBL" id="ETO71471.1"/>
    </source>
</evidence>
<dbReference type="GO" id="GO:0042795">
    <property type="term" value="P:snRNA transcription by RNA polymerase II"/>
    <property type="evidence" value="ECO:0007669"/>
    <property type="project" value="TreeGrafter"/>
</dbReference>